<accession>A0AAJ7P9M8</accession>
<feature type="signal peptide" evidence="3">
    <location>
        <begin position="1"/>
        <end position="20"/>
    </location>
</feature>
<feature type="compositionally biased region" description="Basic and acidic residues" evidence="2">
    <location>
        <begin position="199"/>
        <end position="209"/>
    </location>
</feature>
<organism evidence="5 6">
    <name type="scientific">Galendromus occidentalis</name>
    <name type="common">western predatory mite</name>
    <dbReference type="NCBI Taxonomy" id="34638"/>
    <lineage>
        <taxon>Eukaryota</taxon>
        <taxon>Metazoa</taxon>
        <taxon>Ecdysozoa</taxon>
        <taxon>Arthropoda</taxon>
        <taxon>Chelicerata</taxon>
        <taxon>Arachnida</taxon>
        <taxon>Acari</taxon>
        <taxon>Parasitiformes</taxon>
        <taxon>Mesostigmata</taxon>
        <taxon>Gamasina</taxon>
        <taxon>Phytoseioidea</taxon>
        <taxon>Phytoseiidae</taxon>
        <taxon>Typhlodrominae</taxon>
        <taxon>Galendromus</taxon>
    </lineage>
</organism>
<feature type="domain" description="C-type lectin" evidence="4">
    <location>
        <begin position="270"/>
        <end position="381"/>
    </location>
</feature>
<dbReference type="InterPro" id="IPR001304">
    <property type="entry name" value="C-type_lectin-like"/>
</dbReference>
<dbReference type="PANTHER" id="PTHR22801:SF63">
    <property type="entry name" value="C-TYPE LECTIN DOMAIN-CONTAINING PROTEIN"/>
    <property type="match status" value="1"/>
</dbReference>
<dbReference type="GeneID" id="108864195"/>
<protein>
    <submittedName>
        <fullName evidence="6">Uncharacterized protein LOC108864195</fullName>
    </submittedName>
</protein>
<dbReference type="CDD" id="cd00037">
    <property type="entry name" value="CLECT"/>
    <property type="match status" value="1"/>
</dbReference>
<dbReference type="PROSITE" id="PS00615">
    <property type="entry name" value="C_TYPE_LECTIN_1"/>
    <property type="match status" value="1"/>
</dbReference>
<feature type="compositionally biased region" description="Basic and acidic residues" evidence="2">
    <location>
        <begin position="216"/>
        <end position="231"/>
    </location>
</feature>
<reference evidence="6" key="1">
    <citation type="submission" date="2025-08" db="UniProtKB">
        <authorList>
            <consortium name="RefSeq"/>
        </authorList>
    </citation>
    <scope>IDENTIFICATION</scope>
</reference>
<evidence type="ECO:0000313" key="5">
    <source>
        <dbReference type="Proteomes" id="UP000694867"/>
    </source>
</evidence>
<dbReference type="InterPro" id="IPR016186">
    <property type="entry name" value="C-type_lectin-like/link_sf"/>
</dbReference>
<evidence type="ECO:0000256" key="1">
    <source>
        <dbReference type="ARBA" id="ARBA00023157"/>
    </source>
</evidence>
<keyword evidence="5" id="KW-1185">Reference proteome</keyword>
<dbReference type="RefSeq" id="XP_018494856.1">
    <property type="nucleotide sequence ID" value="XM_018639340.1"/>
</dbReference>
<dbReference type="PANTHER" id="PTHR22801">
    <property type="entry name" value="LITHOSTATHINE"/>
    <property type="match status" value="1"/>
</dbReference>
<dbReference type="InterPro" id="IPR050801">
    <property type="entry name" value="Ca-Dep_Lectins_ImmuneDev"/>
</dbReference>
<evidence type="ECO:0000259" key="4">
    <source>
        <dbReference type="PROSITE" id="PS50041"/>
    </source>
</evidence>
<evidence type="ECO:0000256" key="2">
    <source>
        <dbReference type="SAM" id="MobiDB-lite"/>
    </source>
</evidence>
<dbReference type="InterPro" id="IPR016187">
    <property type="entry name" value="CTDL_fold"/>
</dbReference>
<dbReference type="InterPro" id="IPR018378">
    <property type="entry name" value="C-type_lectin_CS"/>
</dbReference>
<dbReference type="PROSITE" id="PS50041">
    <property type="entry name" value="C_TYPE_LECTIN_2"/>
    <property type="match status" value="1"/>
</dbReference>
<dbReference type="SMART" id="SM00034">
    <property type="entry name" value="CLECT"/>
    <property type="match status" value="1"/>
</dbReference>
<feature type="compositionally biased region" description="Low complexity" evidence="2">
    <location>
        <begin position="244"/>
        <end position="254"/>
    </location>
</feature>
<keyword evidence="1" id="KW-1015">Disulfide bond</keyword>
<dbReference type="Proteomes" id="UP000694867">
    <property type="component" value="Unplaced"/>
</dbReference>
<dbReference type="Pfam" id="PF00059">
    <property type="entry name" value="Lectin_C"/>
    <property type="match status" value="1"/>
</dbReference>
<name>A0AAJ7P9M8_9ACAR</name>
<feature type="region of interest" description="Disordered" evidence="2">
    <location>
        <begin position="138"/>
        <end position="262"/>
    </location>
</feature>
<dbReference type="Gene3D" id="3.10.100.10">
    <property type="entry name" value="Mannose-Binding Protein A, subunit A"/>
    <property type="match status" value="1"/>
</dbReference>
<feature type="compositionally biased region" description="Polar residues" evidence="2">
    <location>
        <begin position="171"/>
        <end position="181"/>
    </location>
</feature>
<dbReference type="SUPFAM" id="SSF56436">
    <property type="entry name" value="C-type lectin-like"/>
    <property type="match status" value="1"/>
</dbReference>
<evidence type="ECO:0000313" key="6">
    <source>
        <dbReference type="RefSeq" id="XP_018494856.1"/>
    </source>
</evidence>
<dbReference type="KEGG" id="goe:108864195"/>
<feature type="chain" id="PRO_5042509137" evidence="3">
    <location>
        <begin position="21"/>
        <end position="381"/>
    </location>
</feature>
<dbReference type="AlphaFoldDB" id="A0AAJ7P9M8"/>
<gene>
    <name evidence="6" type="primary">LOC108864195</name>
</gene>
<keyword evidence="3" id="KW-0732">Signal</keyword>
<proteinExistence type="predicted"/>
<evidence type="ECO:0000256" key="3">
    <source>
        <dbReference type="SAM" id="SignalP"/>
    </source>
</evidence>
<sequence>MVFTKSTAALVLFCLVCVDAKIKTRFATGFHRMDRELQGAPSIWNGSLHSAALCLSACLKLSCQSLTYGESGCTLYATYLCHPEDRFHLSLVSAPGVNYFDLSSDSRKFHLMINKEACLMYGRCLEKCDEGSWTTTTTTTVHPQNDIGKHEGTFQNPVSHKHGSSSKVSNLHLSPTTTSPGMTALNHRPKAGEQNVVDKTSEVDNEKNPKPLGSEFAKKNNHDNTDNRLDTSTDESSFGAADNTGTTVSTSPTGPTLPPEKLGSGLLLIQSPMNFDDALAFCVKSNMTLAMPQNQKEHAILVKAMKRRSIVRMWIGVKKVTAGGTDAIYVDGRAVSRRLLLWGEGQPNNSRGGQICVEMNASLKYLWNDFDCLYRTAFVCR</sequence>